<dbReference type="InterPro" id="IPR011009">
    <property type="entry name" value="Kinase-like_dom_sf"/>
</dbReference>
<dbReference type="OrthoDB" id="9762169at2"/>
<evidence type="ECO:0000256" key="2">
    <source>
        <dbReference type="ARBA" id="ARBA00022527"/>
    </source>
</evidence>
<feature type="region of interest" description="Disordered" evidence="8">
    <location>
        <begin position="369"/>
        <end position="403"/>
    </location>
</feature>
<dbReference type="EC" id="2.7.11.1" evidence="1"/>
<evidence type="ECO:0000256" key="5">
    <source>
        <dbReference type="ARBA" id="ARBA00022777"/>
    </source>
</evidence>
<evidence type="ECO:0000256" key="8">
    <source>
        <dbReference type="SAM" id="MobiDB-lite"/>
    </source>
</evidence>
<dbReference type="SMART" id="SM00220">
    <property type="entry name" value="S_TKc"/>
    <property type="match status" value="1"/>
</dbReference>
<dbReference type="Gene3D" id="1.10.510.10">
    <property type="entry name" value="Transferase(Phosphotransferase) domain 1"/>
    <property type="match status" value="1"/>
</dbReference>
<dbReference type="EMBL" id="MWQN01000001">
    <property type="protein sequence ID" value="OPC81387.1"/>
    <property type="molecule type" value="Genomic_DNA"/>
</dbReference>
<dbReference type="PROSITE" id="PS50011">
    <property type="entry name" value="PROTEIN_KINASE_DOM"/>
    <property type="match status" value="1"/>
</dbReference>
<feature type="compositionally biased region" description="Pro residues" evidence="8">
    <location>
        <begin position="327"/>
        <end position="345"/>
    </location>
</feature>
<keyword evidence="9" id="KW-0812">Transmembrane</keyword>
<feature type="binding site" evidence="7">
    <location>
        <position position="39"/>
    </location>
    <ligand>
        <name>ATP</name>
        <dbReference type="ChEBI" id="CHEBI:30616"/>
    </ligand>
</feature>
<feature type="domain" description="Protein kinase" evidence="10">
    <location>
        <begin position="10"/>
        <end position="263"/>
    </location>
</feature>
<feature type="transmembrane region" description="Helical" evidence="9">
    <location>
        <begin position="436"/>
        <end position="460"/>
    </location>
</feature>
<keyword evidence="6 7" id="KW-0067">ATP-binding</keyword>
<evidence type="ECO:0000259" key="10">
    <source>
        <dbReference type="PROSITE" id="PS50011"/>
    </source>
</evidence>
<dbReference type="PANTHER" id="PTHR43289">
    <property type="entry name" value="MITOGEN-ACTIVATED PROTEIN KINASE KINASE KINASE 20-RELATED"/>
    <property type="match status" value="1"/>
</dbReference>
<reference evidence="11 12" key="1">
    <citation type="submission" date="2017-03" db="EMBL/GenBank/DDBJ databases">
        <title>Draft genome sequence of Streptomyces scabrisporus NF3, endophyte isolated from Amphipterygium adstringens.</title>
        <authorList>
            <person name="Vazquez M."/>
            <person name="Ceapa C.D."/>
            <person name="Rodriguez Luna D."/>
            <person name="Sanchez Esquivel S."/>
        </authorList>
    </citation>
    <scope>NUCLEOTIDE SEQUENCE [LARGE SCALE GENOMIC DNA]</scope>
    <source>
        <strain evidence="11 12">NF3</strain>
    </source>
</reference>
<feature type="compositionally biased region" description="Pro residues" evidence="8">
    <location>
        <begin position="375"/>
        <end position="394"/>
    </location>
</feature>
<dbReference type="STRING" id="159449.B4N89_10910"/>
<dbReference type="Pfam" id="PF00069">
    <property type="entry name" value="Pkinase"/>
    <property type="match status" value="1"/>
</dbReference>
<keyword evidence="2" id="KW-0723">Serine/threonine-protein kinase</keyword>
<dbReference type="PANTHER" id="PTHR43289:SF6">
    <property type="entry name" value="SERINE_THREONINE-PROTEIN KINASE NEKL-3"/>
    <property type="match status" value="1"/>
</dbReference>
<keyword evidence="5" id="KW-0418">Kinase</keyword>
<dbReference type="RefSeq" id="WP_078975686.1">
    <property type="nucleotide sequence ID" value="NZ_MWQN01000001.1"/>
</dbReference>
<evidence type="ECO:0000256" key="3">
    <source>
        <dbReference type="ARBA" id="ARBA00022679"/>
    </source>
</evidence>
<evidence type="ECO:0000313" key="12">
    <source>
        <dbReference type="Proteomes" id="UP000190037"/>
    </source>
</evidence>
<dbReference type="InterPro" id="IPR008271">
    <property type="entry name" value="Ser/Thr_kinase_AS"/>
</dbReference>
<organism evidence="11 12">
    <name type="scientific">Embleya scabrispora</name>
    <dbReference type="NCBI Taxonomy" id="159449"/>
    <lineage>
        <taxon>Bacteria</taxon>
        <taxon>Bacillati</taxon>
        <taxon>Actinomycetota</taxon>
        <taxon>Actinomycetes</taxon>
        <taxon>Kitasatosporales</taxon>
        <taxon>Streptomycetaceae</taxon>
        <taxon>Embleya</taxon>
    </lineage>
</organism>
<keyword evidence="9" id="KW-1133">Transmembrane helix</keyword>
<dbReference type="GO" id="GO:0005524">
    <property type="term" value="F:ATP binding"/>
    <property type="evidence" value="ECO:0007669"/>
    <property type="project" value="UniProtKB-UniRule"/>
</dbReference>
<gene>
    <name evidence="11" type="ORF">B4N89_10910</name>
</gene>
<dbReference type="CDD" id="cd14014">
    <property type="entry name" value="STKc_PknB_like"/>
    <property type="match status" value="1"/>
</dbReference>
<evidence type="ECO:0000256" key="1">
    <source>
        <dbReference type="ARBA" id="ARBA00012513"/>
    </source>
</evidence>
<evidence type="ECO:0000256" key="9">
    <source>
        <dbReference type="SAM" id="Phobius"/>
    </source>
</evidence>
<dbReference type="SUPFAM" id="SSF56112">
    <property type="entry name" value="Protein kinase-like (PK-like)"/>
    <property type="match status" value="1"/>
</dbReference>
<keyword evidence="12" id="KW-1185">Reference proteome</keyword>
<dbReference type="Gene3D" id="3.30.200.20">
    <property type="entry name" value="Phosphorylase Kinase, domain 1"/>
    <property type="match status" value="1"/>
</dbReference>
<feature type="region of interest" description="Disordered" evidence="8">
    <location>
        <begin position="269"/>
        <end position="351"/>
    </location>
</feature>
<dbReference type="PROSITE" id="PS00108">
    <property type="entry name" value="PROTEIN_KINASE_ST"/>
    <property type="match status" value="1"/>
</dbReference>
<dbReference type="AlphaFoldDB" id="A0A1T3NX27"/>
<dbReference type="Proteomes" id="UP000190037">
    <property type="component" value="Unassembled WGS sequence"/>
</dbReference>
<dbReference type="GO" id="GO:0004674">
    <property type="term" value="F:protein serine/threonine kinase activity"/>
    <property type="evidence" value="ECO:0007669"/>
    <property type="project" value="UniProtKB-KW"/>
</dbReference>
<accession>A0A1T3NX27</accession>
<dbReference type="InterPro" id="IPR017441">
    <property type="entry name" value="Protein_kinase_ATP_BS"/>
</dbReference>
<protein>
    <recommendedName>
        <fullName evidence="1">non-specific serine/threonine protein kinase</fullName>
        <ecNumber evidence="1">2.7.11.1</ecNumber>
    </recommendedName>
</protein>
<evidence type="ECO:0000313" key="11">
    <source>
        <dbReference type="EMBL" id="OPC81387.1"/>
    </source>
</evidence>
<evidence type="ECO:0000256" key="4">
    <source>
        <dbReference type="ARBA" id="ARBA00022741"/>
    </source>
</evidence>
<evidence type="ECO:0000256" key="6">
    <source>
        <dbReference type="ARBA" id="ARBA00022840"/>
    </source>
</evidence>
<proteinExistence type="predicted"/>
<keyword evidence="9" id="KW-0472">Membrane</keyword>
<dbReference type="InterPro" id="IPR000719">
    <property type="entry name" value="Prot_kinase_dom"/>
</dbReference>
<keyword evidence="4 7" id="KW-0547">Nucleotide-binding</keyword>
<name>A0A1T3NX27_9ACTN</name>
<comment type="caution">
    <text evidence="11">The sequence shown here is derived from an EMBL/GenBank/DDBJ whole genome shotgun (WGS) entry which is preliminary data.</text>
</comment>
<evidence type="ECO:0000256" key="7">
    <source>
        <dbReference type="PROSITE-ProRule" id="PRU10141"/>
    </source>
</evidence>
<keyword evidence="3" id="KW-0808">Transferase</keyword>
<sequence length="650" mass="66607">MSGRVLAGRYRLTEVLGHGGMGVVWRAHDPEIGRDVAIKELRLPDWLDAEEVARRSARMQREVRAAGRVRHPNVVTVFDIVVEDGRPWIVMQLLPGRPLTALIAEGAMAPERVARIGARMLAGLAAVHRVRIEHRDVKPANVIVDEDDGVVLTDFGIATHPDAPAVTETGATAGTPEYMAPERASGRPSGAPADLWSLGVTLYEMVEGFSPFRRDNPLATLQAVALGRCPPPTHAGPLAEAVLGLLTPDPAARMTAADAAVLLAAASAGGVGERRGTGARRTPPAPDPALSATSLPGAEAAPPADPTGLPGAHTPPTPAASLSPPESAAPPAHPAPPGSVRPPGLPEVLGPPALPGSVVPVAVPVPAASLSPPESAAPPAHPAPRGPDFPPGSPEAPGSSASAQAALPFGAAASVAPVASPAPVARSAFGRSSRRVFVVVGAVVVGVLLAVVGVAVGVWVERADRRGAASATASGPQGVGGVQASGAVVVPGGSGPVDPAGGFRRVIARGAFSVLVPAEWTVRDAAGERVFYRSTDDMYRLGVRPDASDAHGDPCGELVIQASKGLGPGSFIGNGTDYHLIRLLCTTVHGQVAGLWEFTWNDRGTVRRSINMRFVEDGRTWDFWVSGPDGGAALVRSAFDAARESFTPGG</sequence>
<dbReference type="PROSITE" id="PS00107">
    <property type="entry name" value="PROTEIN_KINASE_ATP"/>
    <property type="match status" value="1"/>
</dbReference>